<comment type="caution">
    <text evidence="5">The sequence shown here is derived from an EMBL/GenBank/DDBJ whole genome shotgun (WGS) entry which is preliminary data.</text>
</comment>
<evidence type="ECO:0000313" key="5">
    <source>
        <dbReference type="EMBL" id="PKZ29408.1"/>
    </source>
</evidence>
<dbReference type="PROSITE" id="PS01031">
    <property type="entry name" value="SHSP"/>
    <property type="match status" value="1"/>
</dbReference>
<protein>
    <submittedName>
        <fullName evidence="5">Heat-shock protein Hsp20</fullName>
    </submittedName>
</protein>
<dbReference type="Proteomes" id="UP000234639">
    <property type="component" value="Unassembled WGS sequence"/>
</dbReference>
<accession>A0A2I1NAL3</accession>
<evidence type="ECO:0000313" key="6">
    <source>
        <dbReference type="Proteomes" id="UP000234639"/>
    </source>
</evidence>
<evidence type="ECO:0000256" key="2">
    <source>
        <dbReference type="RuleBase" id="RU003616"/>
    </source>
</evidence>
<gene>
    <name evidence="5" type="ORF">CYJ41_03365</name>
</gene>
<organism evidence="5 6">
    <name type="scientific">Campylobacter ureolyticus</name>
    <dbReference type="NCBI Taxonomy" id="827"/>
    <lineage>
        <taxon>Bacteria</taxon>
        <taxon>Pseudomonadati</taxon>
        <taxon>Campylobacterota</taxon>
        <taxon>Epsilonproteobacteria</taxon>
        <taxon>Campylobacterales</taxon>
        <taxon>Campylobacteraceae</taxon>
        <taxon>Campylobacter</taxon>
    </lineage>
</organism>
<dbReference type="Pfam" id="PF00011">
    <property type="entry name" value="HSP20"/>
    <property type="match status" value="1"/>
</dbReference>
<name>A0A2I1NAL3_9BACT</name>
<dbReference type="SUPFAM" id="SSF49764">
    <property type="entry name" value="HSP20-like chaperones"/>
    <property type="match status" value="1"/>
</dbReference>
<dbReference type="InterPro" id="IPR007052">
    <property type="entry name" value="CS_dom"/>
</dbReference>
<proteinExistence type="inferred from homology"/>
<feature type="domain" description="CS" evidence="4">
    <location>
        <begin position="32"/>
        <end position="138"/>
    </location>
</feature>
<dbReference type="InterPro" id="IPR031107">
    <property type="entry name" value="Small_HSP"/>
</dbReference>
<sequence length="138" mass="15714">MKVKRYEPFISFSELGDKFFNLPLSSEKSISGFTPSVNTREDDKAYYIEVDLPGVKKEDVSVDLDKNHISISGERKIKNEIKEDDYYKVESVFGKFSRSFSLPDSVDNENIQASFENGVLEILIPKVAPKVAKKIEIK</sequence>
<evidence type="ECO:0000259" key="4">
    <source>
        <dbReference type="PROSITE" id="PS51203"/>
    </source>
</evidence>
<comment type="similarity">
    <text evidence="1 2">Belongs to the small heat shock protein (HSP20) family.</text>
</comment>
<evidence type="ECO:0000256" key="1">
    <source>
        <dbReference type="PROSITE-ProRule" id="PRU00285"/>
    </source>
</evidence>
<dbReference type="Gene3D" id="2.60.40.790">
    <property type="match status" value="1"/>
</dbReference>
<dbReference type="InterPro" id="IPR002068">
    <property type="entry name" value="A-crystallin/Hsp20_dom"/>
</dbReference>
<reference evidence="5 6" key="1">
    <citation type="submission" date="2017-12" db="EMBL/GenBank/DDBJ databases">
        <title>Phylogenetic diversity of female urinary microbiome.</title>
        <authorList>
            <person name="Thomas-White K."/>
            <person name="Wolfe A.J."/>
        </authorList>
    </citation>
    <scope>NUCLEOTIDE SEQUENCE [LARGE SCALE GENOMIC DNA]</scope>
    <source>
        <strain evidence="5 6">UMB0112</strain>
    </source>
</reference>
<dbReference type="EMBL" id="PKHU01000003">
    <property type="protein sequence ID" value="PKZ29408.1"/>
    <property type="molecule type" value="Genomic_DNA"/>
</dbReference>
<dbReference type="CDD" id="cd06464">
    <property type="entry name" value="ACD_sHsps-like"/>
    <property type="match status" value="1"/>
</dbReference>
<feature type="domain" description="SHSP" evidence="3">
    <location>
        <begin position="28"/>
        <end position="138"/>
    </location>
</feature>
<dbReference type="PROSITE" id="PS51203">
    <property type="entry name" value="CS"/>
    <property type="match status" value="1"/>
</dbReference>
<dbReference type="AlphaFoldDB" id="A0A2I1NAL3"/>
<evidence type="ECO:0000259" key="3">
    <source>
        <dbReference type="PROSITE" id="PS01031"/>
    </source>
</evidence>
<dbReference type="PANTHER" id="PTHR11527">
    <property type="entry name" value="HEAT-SHOCK PROTEIN 20 FAMILY MEMBER"/>
    <property type="match status" value="1"/>
</dbReference>
<dbReference type="RefSeq" id="WP_101636994.1">
    <property type="nucleotide sequence ID" value="NZ_JANQCS010000004.1"/>
</dbReference>
<dbReference type="InterPro" id="IPR008978">
    <property type="entry name" value="HSP20-like_chaperone"/>
</dbReference>